<keyword evidence="3 9" id="KW-0808">Transferase</keyword>
<feature type="binding site" evidence="9">
    <location>
        <position position="352"/>
    </location>
    <ligand>
        <name>Mg(2+)</name>
        <dbReference type="ChEBI" id="CHEBI:18420"/>
    </ligand>
</feature>
<dbReference type="InterPro" id="IPR043129">
    <property type="entry name" value="ATPase_NBD"/>
</dbReference>
<feature type="site" description="Transition state stabilizer" evidence="9">
    <location>
        <position position="146"/>
    </location>
</feature>
<proteinExistence type="inferred from homology"/>
<dbReference type="GO" id="GO:0005829">
    <property type="term" value="C:cytosol"/>
    <property type="evidence" value="ECO:0007669"/>
    <property type="project" value="TreeGrafter"/>
</dbReference>
<keyword evidence="7 9" id="KW-0067">ATP-binding</keyword>
<dbReference type="RefSeq" id="WP_142103731.1">
    <property type="nucleotide sequence ID" value="NZ_VFPH01000002.1"/>
</dbReference>
<evidence type="ECO:0000256" key="3">
    <source>
        <dbReference type="ARBA" id="ARBA00022679"/>
    </source>
</evidence>
<comment type="catalytic activity">
    <reaction evidence="9">
        <text>acetate + ATP = acetyl phosphate + ADP</text>
        <dbReference type="Rhea" id="RHEA:11352"/>
        <dbReference type="ChEBI" id="CHEBI:22191"/>
        <dbReference type="ChEBI" id="CHEBI:30089"/>
        <dbReference type="ChEBI" id="CHEBI:30616"/>
        <dbReference type="ChEBI" id="CHEBI:456216"/>
        <dbReference type="EC" id="2.7.2.1"/>
    </reaction>
</comment>
<dbReference type="GO" id="GO:0005524">
    <property type="term" value="F:ATP binding"/>
    <property type="evidence" value="ECO:0007669"/>
    <property type="project" value="UniProtKB-KW"/>
</dbReference>
<evidence type="ECO:0000256" key="7">
    <source>
        <dbReference type="ARBA" id="ARBA00022840"/>
    </source>
</evidence>
<dbReference type="GO" id="GO:0006083">
    <property type="term" value="P:acetate metabolic process"/>
    <property type="evidence" value="ECO:0007669"/>
    <property type="project" value="TreeGrafter"/>
</dbReference>
<keyword evidence="4 9" id="KW-0479">Metal-binding</keyword>
<evidence type="ECO:0000256" key="10">
    <source>
        <dbReference type="RuleBase" id="RU003835"/>
    </source>
</evidence>
<feature type="binding site" evidence="9">
    <location>
        <position position="14"/>
    </location>
    <ligand>
        <name>ATP</name>
        <dbReference type="ChEBI" id="CHEBI:30616"/>
    </ligand>
</feature>
<dbReference type="PIRSF" id="PIRSF000722">
    <property type="entry name" value="Acetate_prop_kin"/>
    <property type="match status" value="1"/>
</dbReference>
<dbReference type="EC" id="2.7.2.1" evidence="9"/>
<dbReference type="InterPro" id="IPR004372">
    <property type="entry name" value="Ac/propionate_kinase"/>
</dbReference>
<evidence type="ECO:0000256" key="4">
    <source>
        <dbReference type="ARBA" id="ARBA00022723"/>
    </source>
</evidence>
<feature type="binding site" evidence="9">
    <location>
        <begin position="249"/>
        <end position="251"/>
    </location>
    <ligand>
        <name>ATP</name>
        <dbReference type="ChEBI" id="CHEBI:30616"/>
    </ligand>
</feature>
<dbReference type="NCBIfam" id="TIGR00016">
    <property type="entry name" value="ackA"/>
    <property type="match status" value="1"/>
</dbReference>
<keyword evidence="12" id="KW-1185">Reference proteome</keyword>
<keyword evidence="5 9" id="KW-0547">Nucleotide-binding</keyword>
<evidence type="ECO:0000256" key="9">
    <source>
        <dbReference type="HAMAP-Rule" id="MF_00020"/>
    </source>
</evidence>
<dbReference type="InterPro" id="IPR023865">
    <property type="entry name" value="Aliphatic_acid_kinase_CS"/>
</dbReference>
<feature type="binding site" evidence="9">
    <location>
        <begin position="171"/>
        <end position="175"/>
    </location>
    <ligand>
        <name>ATP</name>
        <dbReference type="ChEBI" id="CHEBI:30616"/>
    </ligand>
</feature>
<feature type="site" description="Transition state stabilizer" evidence="9">
    <location>
        <position position="208"/>
    </location>
</feature>
<dbReference type="GO" id="GO:0006085">
    <property type="term" value="P:acetyl-CoA biosynthetic process"/>
    <property type="evidence" value="ECO:0007669"/>
    <property type="project" value="UniProtKB-UniRule"/>
</dbReference>
<dbReference type="EMBL" id="VFPH01000002">
    <property type="protein sequence ID" value="TQM36880.1"/>
    <property type="molecule type" value="Genomic_DNA"/>
</dbReference>
<evidence type="ECO:0000256" key="2">
    <source>
        <dbReference type="ARBA" id="ARBA00022490"/>
    </source>
</evidence>
<dbReference type="PROSITE" id="PS01075">
    <property type="entry name" value="ACETATE_KINASE_1"/>
    <property type="match status" value="1"/>
</dbReference>
<name>A0A543FSS1_9PSEU</name>
<comment type="similarity">
    <text evidence="1 9 10">Belongs to the acetokinase family.</text>
</comment>
<feature type="active site" description="Proton donor/acceptor" evidence="9">
    <location>
        <position position="114"/>
    </location>
</feature>
<evidence type="ECO:0000256" key="5">
    <source>
        <dbReference type="ARBA" id="ARBA00022741"/>
    </source>
</evidence>
<dbReference type="SUPFAM" id="SSF53067">
    <property type="entry name" value="Actin-like ATPase domain"/>
    <property type="match status" value="2"/>
</dbReference>
<dbReference type="Pfam" id="PF00871">
    <property type="entry name" value="Acetate_kinase"/>
    <property type="match status" value="1"/>
</dbReference>
<evidence type="ECO:0000256" key="6">
    <source>
        <dbReference type="ARBA" id="ARBA00022777"/>
    </source>
</evidence>
<dbReference type="PANTHER" id="PTHR21060">
    <property type="entry name" value="ACETATE KINASE"/>
    <property type="match status" value="1"/>
</dbReference>
<dbReference type="AlphaFoldDB" id="A0A543FSS1"/>
<dbReference type="GO" id="GO:0008776">
    <property type="term" value="F:acetate kinase activity"/>
    <property type="evidence" value="ECO:0007669"/>
    <property type="project" value="UniProtKB-UniRule"/>
</dbReference>
<dbReference type="PANTHER" id="PTHR21060:SF21">
    <property type="entry name" value="ACETATE KINASE"/>
    <property type="match status" value="1"/>
</dbReference>
<organism evidence="11 12">
    <name type="scientific">Pseudonocardia cypriaca</name>
    <dbReference type="NCBI Taxonomy" id="882449"/>
    <lineage>
        <taxon>Bacteria</taxon>
        <taxon>Bacillati</taxon>
        <taxon>Actinomycetota</taxon>
        <taxon>Actinomycetes</taxon>
        <taxon>Pseudonocardiales</taxon>
        <taxon>Pseudonocardiaceae</taxon>
        <taxon>Pseudonocardia</taxon>
    </lineage>
</organism>
<keyword evidence="6 9" id="KW-0418">Kinase</keyword>
<gene>
    <name evidence="9" type="primary">ackA</name>
    <name evidence="11" type="ORF">FB388_4067</name>
</gene>
<evidence type="ECO:0000256" key="1">
    <source>
        <dbReference type="ARBA" id="ARBA00008748"/>
    </source>
</evidence>
<keyword evidence="8 9" id="KW-0460">Magnesium</keyword>
<feature type="binding site" evidence="9">
    <location>
        <position position="57"/>
    </location>
    <ligand>
        <name>substrate</name>
    </ligand>
</feature>
<dbReference type="InterPro" id="IPR000890">
    <property type="entry name" value="Aliphatic_acid_kin_short-chain"/>
</dbReference>
<comment type="pathway">
    <text evidence="9">Metabolic intermediate biosynthesis; acetyl-CoA biosynthesis; acetyl-CoA from acetate: step 1/2.</text>
</comment>
<evidence type="ECO:0000313" key="12">
    <source>
        <dbReference type="Proteomes" id="UP000319818"/>
    </source>
</evidence>
<sequence length="380" mass="38967">MRVLIVNAGSSSIKVRLLDGDALVHRTDLSADRGRPEPGALEEALDGLGRIDAVGHRVVHGGPHRHGPVLVDDAVLAELDELAALAPLHQPPALAALRATRSALPEVPAVACFDTAFHAGMPAAASTYAIPARWRDELGVRRYGFHGLAHEWAARRAAVLAGPGLRTVVAHLGSGASACAVAWDGDRPRSVDTTMGFTPTAGLVMGSRSGDLDPAVPSWLVESAGLAAADVAGALDRESGLAGLAGSADMRDVLAGERAGRPDATLAVEVWLHRLRAAVAAMAAALGGLDVLVFSGGIGERAPDLRRRAVEGLGFLGLAVDEHANAAADPDGETDVSTGTAPARTLVVHSREELVIGAQVRALLTGTHQVSGASTVRTPG</sequence>
<dbReference type="HAMAP" id="MF_00020">
    <property type="entry name" value="Acetate_kinase"/>
    <property type="match status" value="1"/>
</dbReference>
<reference evidence="11 12" key="1">
    <citation type="submission" date="2019-06" db="EMBL/GenBank/DDBJ databases">
        <title>Sequencing the genomes of 1000 actinobacteria strains.</title>
        <authorList>
            <person name="Klenk H.-P."/>
        </authorList>
    </citation>
    <scope>NUCLEOTIDE SEQUENCE [LARGE SCALE GENOMIC DNA]</scope>
    <source>
        <strain evidence="11 12">DSM 45511</strain>
    </source>
</reference>
<comment type="caution">
    <text evidence="11">The sequence shown here is derived from an EMBL/GenBank/DDBJ whole genome shotgun (WGS) entry which is preliminary data.</text>
</comment>
<comment type="function">
    <text evidence="9">Catalyzes the formation of acetyl phosphate from acetate and ATP. Can also catalyze the reverse reaction.</text>
</comment>
<dbReference type="PRINTS" id="PR00471">
    <property type="entry name" value="ACETATEKNASE"/>
</dbReference>
<dbReference type="UniPathway" id="UPA00340">
    <property type="reaction ID" value="UER00458"/>
</dbReference>
<comment type="caution">
    <text evidence="9">Lacks conserved residue(s) required for the propagation of feature annotation.</text>
</comment>
<protein>
    <recommendedName>
        <fullName evidence="9">Acetate kinase</fullName>
        <ecNumber evidence="9">2.7.2.1</ecNumber>
    </recommendedName>
    <alternativeName>
        <fullName evidence="9">Acetokinase</fullName>
    </alternativeName>
</protein>
<comment type="cofactor">
    <cofactor evidence="9">
        <name>Mg(2+)</name>
        <dbReference type="ChEBI" id="CHEBI:18420"/>
    </cofactor>
    <cofactor evidence="9">
        <name>Mn(2+)</name>
        <dbReference type="ChEBI" id="CHEBI:29035"/>
    </cofactor>
    <text evidence="9">Mg(2+). Can also accept Mn(2+).</text>
</comment>
<comment type="subunit">
    <text evidence="9">Homodimer.</text>
</comment>
<dbReference type="GO" id="GO:0000287">
    <property type="term" value="F:magnesium ion binding"/>
    <property type="evidence" value="ECO:0007669"/>
    <property type="project" value="UniProtKB-UniRule"/>
</dbReference>
<keyword evidence="2 9" id="KW-0963">Cytoplasm</keyword>
<accession>A0A543FSS1</accession>
<feature type="binding site" evidence="9">
    <location>
        <position position="7"/>
    </location>
    <ligand>
        <name>Mg(2+)</name>
        <dbReference type="ChEBI" id="CHEBI:18420"/>
    </ligand>
</feature>
<dbReference type="Gene3D" id="3.30.420.40">
    <property type="match status" value="2"/>
</dbReference>
<dbReference type="Proteomes" id="UP000319818">
    <property type="component" value="Unassembled WGS sequence"/>
</dbReference>
<comment type="subcellular location">
    <subcellularLocation>
        <location evidence="9">Cytoplasm</location>
    </subcellularLocation>
</comment>
<evidence type="ECO:0000256" key="8">
    <source>
        <dbReference type="ARBA" id="ARBA00022842"/>
    </source>
</evidence>
<evidence type="ECO:0000313" key="11">
    <source>
        <dbReference type="EMBL" id="TQM36880.1"/>
    </source>
</evidence>
<dbReference type="OrthoDB" id="9802453at2"/>